<reference evidence="3" key="2">
    <citation type="submission" date="2023-07" db="EMBL/GenBank/DDBJ databases">
        <title>Cedecea davisae an AmpC producer and its therapeutic implications.</title>
        <authorList>
            <person name="Notter J."/>
        </authorList>
    </citation>
    <scope>NUCLEOTIDE SEQUENCE [LARGE SCALE GENOMIC DNA]</scope>
    <source>
        <strain evidence="3">1</strain>
    </source>
</reference>
<reference evidence="2 3" key="1">
    <citation type="submission" date="2021-04" db="EMBL/GenBank/DDBJ databases">
        <authorList>
            <person name="Seiffert S.N."/>
        </authorList>
    </citation>
    <scope>NUCLEOTIDE SEQUENCE [LARGE SCALE GENOMIC DNA]</scope>
    <source>
        <strain evidence="2 3">1</strain>
    </source>
</reference>
<comment type="caution">
    <text evidence="2">The sequence shown here is derived from an EMBL/GenBank/DDBJ whole genome shotgun (WGS) entry which is preliminary data.</text>
</comment>
<dbReference type="EMBL" id="JAGRYU010000025">
    <property type="protein sequence ID" value="MBU4683268.1"/>
    <property type="molecule type" value="Genomic_DNA"/>
</dbReference>
<feature type="compositionally biased region" description="Acidic residues" evidence="1">
    <location>
        <begin position="38"/>
        <end position="49"/>
    </location>
</feature>
<name>A0ABS6DJG8_9ENTR</name>
<dbReference type="InterPro" id="IPR025147">
    <property type="entry name" value="Packaging_FI"/>
</dbReference>
<protein>
    <submittedName>
        <fullName evidence="2">DNA-packaging protein</fullName>
    </submittedName>
</protein>
<evidence type="ECO:0000313" key="3">
    <source>
        <dbReference type="Proteomes" id="UP000686327"/>
    </source>
</evidence>
<evidence type="ECO:0000313" key="2">
    <source>
        <dbReference type="EMBL" id="MBU4683268.1"/>
    </source>
</evidence>
<accession>A0ABS6DJG8</accession>
<sequence>MTKEELIARLKALGEKLNREVILTGSKEELALRVAELEEEIEEEGDESSGEGSEAITAQPGVSNMSAEAGTGTSGDLVAVETLVTLHIEAFHATRKEAVSIVEPGVVIRVTESEADDLINQGLVREI</sequence>
<gene>
    <name evidence="2" type="ORF">KC222_14740</name>
</gene>
<dbReference type="Pfam" id="PF14000">
    <property type="entry name" value="Packaging_FI"/>
    <property type="match status" value="1"/>
</dbReference>
<organism evidence="2 3">
    <name type="scientific">Cedecea davisae</name>
    <dbReference type="NCBI Taxonomy" id="158484"/>
    <lineage>
        <taxon>Bacteria</taxon>
        <taxon>Pseudomonadati</taxon>
        <taxon>Pseudomonadota</taxon>
        <taxon>Gammaproteobacteria</taxon>
        <taxon>Enterobacterales</taxon>
        <taxon>Enterobacteriaceae</taxon>
        <taxon>Cedecea</taxon>
    </lineage>
</organism>
<dbReference type="Proteomes" id="UP000686327">
    <property type="component" value="Unassembled WGS sequence"/>
</dbReference>
<feature type="region of interest" description="Disordered" evidence="1">
    <location>
        <begin position="38"/>
        <end position="72"/>
    </location>
</feature>
<proteinExistence type="predicted"/>
<dbReference type="RefSeq" id="WP_216376304.1">
    <property type="nucleotide sequence ID" value="NZ_JAGRYT010000014.1"/>
</dbReference>
<keyword evidence="3" id="KW-1185">Reference proteome</keyword>
<evidence type="ECO:0000256" key="1">
    <source>
        <dbReference type="SAM" id="MobiDB-lite"/>
    </source>
</evidence>